<feature type="active site" description="Proton donor/acceptor" evidence="3">
    <location>
        <position position="438"/>
    </location>
</feature>
<accession>A0ABD3RCF8</accession>
<keyword evidence="4" id="KW-0732">Signal</keyword>
<dbReference type="InterPro" id="IPR000834">
    <property type="entry name" value="Peptidase_M14"/>
</dbReference>
<proteinExistence type="inferred from homology"/>
<sequence>MHLFEQLAGPFLIFYLISISTTASAKPTTTATGNATETSFPRIYVANILTPDADPSTVTRFPAEVDLLGFDRITETTSKISFMVHDEEDLTRLSRLARTPTTKTIGRTIEIDLEATNNLHMQIESRDDGGMGETMSLSSTVYTTIANYPCYKSLLGSFAWMDGMVAKGLTIRGLNVTKSDIGDSYLKTKNAASGYDIWALTITGNAAVPAAKKGILFMMSGIHARELAPPELASRWVETLINGYGNDADISSMLDSTVIHLVLQANPDGRQVAETYPNVMRRKNMNPGTSTSCNTNNKGVDLNRNFPYQWGLSSGSSSNPCSSTYRGASAGSEPEVKAIINYTKAIFPAAQRKANAQTAYAENTTIGVFLDIHAYGNLILPPWSYSTSVLPPNRNAITAITDKVKYWTNYGGNLGYLAAGTTKDYAFKELGAASFTFELGTKFYQDCTTFENTINPNNQKPLMHLAKISRAPYSMSQGPDITRLNVTEYNGNLTITAIASDSAWSKANVATAQQSVAEIRAWVDIHPHSLSNLDNTGSVLVNGRVNINVTSMTAGRYSVYVQAKDSAGYRGPVTAAFFNKI</sequence>
<feature type="domain" description="Peptidase M14" evidence="5">
    <location>
        <begin position="150"/>
        <end position="468"/>
    </location>
</feature>
<dbReference type="Proteomes" id="UP001530377">
    <property type="component" value="Unassembled WGS sequence"/>
</dbReference>
<keyword evidence="7" id="KW-1185">Reference proteome</keyword>
<evidence type="ECO:0000313" key="6">
    <source>
        <dbReference type="EMBL" id="KAL3810699.1"/>
    </source>
</evidence>
<dbReference type="SMART" id="SM00631">
    <property type="entry name" value="Zn_pept"/>
    <property type="match status" value="1"/>
</dbReference>
<gene>
    <name evidence="6" type="ORF">ACHAXA_004645</name>
</gene>
<dbReference type="PANTHER" id="PTHR11705:SF119">
    <property type="entry name" value="OS02G0119300 PROTEIN"/>
    <property type="match status" value="1"/>
</dbReference>
<dbReference type="Gene3D" id="3.40.630.10">
    <property type="entry name" value="Zn peptidases"/>
    <property type="match status" value="1"/>
</dbReference>
<evidence type="ECO:0000256" key="2">
    <source>
        <dbReference type="ARBA" id="ARBA00005988"/>
    </source>
</evidence>
<dbReference type="EMBL" id="JALLPB020000311">
    <property type="protein sequence ID" value="KAL3810699.1"/>
    <property type="molecule type" value="Genomic_DNA"/>
</dbReference>
<name>A0ABD3RCF8_9STRA</name>
<comment type="caution">
    <text evidence="6">The sequence shown here is derived from an EMBL/GenBank/DDBJ whole genome shotgun (WGS) entry which is preliminary data.</text>
</comment>
<evidence type="ECO:0000259" key="5">
    <source>
        <dbReference type="PROSITE" id="PS52035"/>
    </source>
</evidence>
<comment type="cofactor">
    <cofactor evidence="1">
        <name>Zn(2+)</name>
        <dbReference type="ChEBI" id="CHEBI:29105"/>
    </cofactor>
</comment>
<evidence type="ECO:0000256" key="1">
    <source>
        <dbReference type="ARBA" id="ARBA00001947"/>
    </source>
</evidence>
<organism evidence="6 7">
    <name type="scientific">Cyclostephanos tholiformis</name>
    <dbReference type="NCBI Taxonomy" id="382380"/>
    <lineage>
        <taxon>Eukaryota</taxon>
        <taxon>Sar</taxon>
        <taxon>Stramenopiles</taxon>
        <taxon>Ochrophyta</taxon>
        <taxon>Bacillariophyta</taxon>
        <taxon>Coscinodiscophyceae</taxon>
        <taxon>Thalassiosirophycidae</taxon>
        <taxon>Stephanodiscales</taxon>
        <taxon>Stephanodiscaceae</taxon>
        <taxon>Cyclostephanos</taxon>
    </lineage>
</organism>
<evidence type="ECO:0000256" key="3">
    <source>
        <dbReference type="PROSITE-ProRule" id="PRU01379"/>
    </source>
</evidence>
<feature type="chain" id="PRO_5044817980" description="Peptidase M14 domain-containing protein" evidence="4">
    <location>
        <begin position="26"/>
        <end position="581"/>
    </location>
</feature>
<dbReference type="PANTHER" id="PTHR11705">
    <property type="entry name" value="PROTEASE FAMILY M14 CARBOXYPEPTIDASE A,B"/>
    <property type="match status" value="1"/>
</dbReference>
<reference evidence="6 7" key="1">
    <citation type="submission" date="2024-10" db="EMBL/GenBank/DDBJ databases">
        <title>Updated reference genomes for cyclostephanoid diatoms.</title>
        <authorList>
            <person name="Roberts W.R."/>
            <person name="Alverson A.J."/>
        </authorList>
    </citation>
    <scope>NUCLEOTIDE SEQUENCE [LARGE SCALE GENOMIC DNA]</scope>
    <source>
        <strain evidence="6 7">AJA228-03</strain>
    </source>
</reference>
<comment type="similarity">
    <text evidence="2 3">Belongs to the peptidase M14 family.</text>
</comment>
<dbReference type="AlphaFoldDB" id="A0ABD3RCF8"/>
<protein>
    <recommendedName>
        <fullName evidence="5">Peptidase M14 domain-containing protein</fullName>
    </recommendedName>
</protein>
<feature type="signal peptide" evidence="4">
    <location>
        <begin position="1"/>
        <end position="25"/>
    </location>
</feature>
<dbReference type="Pfam" id="PF00246">
    <property type="entry name" value="Peptidase_M14"/>
    <property type="match status" value="1"/>
</dbReference>
<dbReference type="PROSITE" id="PS52035">
    <property type="entry name" value="PEPTIDASE_M14"/>
    <property type="match status" value="1"/>
</dbReference>
<evidence type="ECO:0000313" key="7">
    <source>
        <dbReference type="Proteomes" id="UP001530377"/>
    </source>
</evidence>
<dbReference type="SUPFAM" id="SSF53187">
    <property type="entry name" value="Zn-dependent exopeptidases"/>
    <property type="match status" value="1"/>
</dbReference>
<evidence type="ECO:0000256" key="4">
    <source>
        <dbReference type="SAM" id="SignalP"/>
    </source>
</evidence>